<dbReference type="Pfam" id="PF12706">
    <property type="entry name" value="Lactamase_B_2"/>
    <property type="match status" value="1"/>
</dbReference>
<gene>
    <name evidence="2" type="ORF">METZ01_LOCUS344997</name>
</gene>
<protein>
    <recommendedName>
        <fullName evidence="1">Metallo-beta-lactamase domain-containing protein</fullName>
    </recommendedName>
</protein>
<feature type="domain" description="Metallo-beta-lactamase" evidence="1">
    <location>
        <begin position="20"/>
        <end position="111"/>
    </location>
</feature>
<dbReference type="Gene3D" id="3.60.15.10">
    <property type="entry name" value="Ribonuclease Z/Hydroxyacylglutathione hydrolase-like"/>
    <property type="match status" value="1"/>
</dbReference>
<dbReference type="PANTHER" id="PTHR42663:SF6">
    <property type="entry name" value="HYDROLASE C777.06C-RELATED"/>
    <property type="match status" value="1"/>
</dbReference>
<dbReference type="SUPFAM" id="SSF56281">
    <property type="entry name" value="Metallo-hydrolase/oxidoreductase"/>
    <property type="match status" value="1"/>
</dbReference>
<evidence type="ECO:0000313" key="2">
    <source>
        <dbReference type="EMBL" id="SVC92143.1"/>
    </source>
</evidence>
<dbReference type="InterPro" id="IPR001279">
    <property type="entry name" value="Metallo-B-lactamas"/>
</dbReference>
<dbReference type="EMBL" id="UINC01118781">
    <property type="protein sequence ID" value="SVC92143.1"/>
    <property type="molecule type" value="Genomic_DNA"/>
</dbReference>
<evidence type="ECO:0000259" key="1">
    <source>
        <dbReference type="Pfam" id="PF12706"/>
    </source>
</evidence>
<name>A0A382R339_9ZZZZ</name>
<organism evidence="2">
    <name type="scientific">marine metagenome</name>
    <dbReference type="NCBI Taxonomy" id="408172"/>
    <lineage>
        <taxon>unclassified sequences</taxon>
        <taxon>metagenomes</taxon>
        <taxon>ecological metagenomes</taxon>
    </lineage>
</organism>
<dbReference type="InterPro" id="IPR036866">
    <property type="entry name" value="RibonucZ/Hydroxyglut_hydro"/>
</dbReference>
<sequence>MFSKDTFKGGGVAHLLPHVVNQKFQLHNFEIIPIPVEHGTVDTFGYRINNFGYVPDVKHMPDSSLKLLEGIDLLIIDALSFNPNHPTHLGVQQAIDIANHLQPKQAYFTHIMHRLDHRCFHQQCEEQQINLPENIYLAYDRQVIYI</sequence>
<dbReference type="AlphaFoldDB" id="A0A382R339"/>
<accession>A0A382R339</accession>
<dbReference type="PANTHER" id="PTHR42663">
    <property type="entry name" value="HYDROLASE C777.06C-RELATED-RELATED"/>
    <property type="match status" value="1"/>
</dbReference>
<proteinExistence type="predicted"/>
<reference evidence="2" key="1">
    <citation type="submission" date="2018-05" db="EMBL/GenBank/DDBJ databases">
        <authorList>
            <person name="Lanie J.A."/>
            <person name="Ng W.-L."/>
            <person name="Kazmierczak K.M."/>
            <person name="Andrzejewski T.M."/>
            <person name="Davidsen T.M."/>
            <person name="Wayne K.J."/>
            <person name="Tettelin H."/>
            <person name="Glass J.I."/>
            <person name="Rusch D."/>
            <person name="Podicherti R."/>
            <person name="Tsui H.-C.T."/>
            <person name="Winkler M.E."/>
        </authorList>
    </citation>
    <scope>NUCLEOTIDE SEQUENCE</scope>
</reference>